<keyword evidence="2" id="KW-1185">Reference proteome</keyword>
<proteinExistence type="predicted"/>
<accession>E0UE04</accession>
<evidence type="ECO:0000313" key="1">
    <source>
        <dbReference type="EMBL" id="ADN13008.1"/>
    </source>
</evidence>
<dbReference type="OrthoDB" id="465958at2"/>
<dbReference type="HOGENOM" id="CLU_165262_0_0_3"/>
<organism evidence="1 2">
    <name type="scientific">Gloeothece verrucosa (strain PCC 7822)</name>
    <name type="common">Cyanothece sp. (strain PCC 7822)</name>
    <dbReference type="NCBI Taxonomy" id="497965"/>
    <lineage>
        <taxon>Bacteria</taxon>
        <taxon>Bacillati</taxon>
        <taxon>Cyanobacteriota</taxon>
        <taxon>Cyanophyceae</taxon>
        <taxon>Oscillatoriophycideae</taxon>
        <taxon>Chroococcales</taxon>
        <taxon>Aphanothecaceae</taxon>
        <taxon>Gloeothece</taxon>
        <taxon>Gloeothece verrucosa</taxon>
    </lineage>
</organism>
<dbReference type="Proteomes" id="UP000008206">
    <property type="component" value="Chromosome"/>
</dbReference>
<evidence type="ECO:0000313" key="2">
    <source>
        <dbReference type="Proteomes" id="UP000008206"/>
    </source>
</evidence>
<gene>
    <name evidence="1" type="ordered locus">Cyan7822_0998</name>
</gene>
<reference evidence="2" key="1">
    <citation type="journal article" date="2011" name="MBio">
        <title>Novel metabolic attributes of the genus Cyanothece, comprising a group of unicellular nitrogen-fixing Cyanobacteria.</title>
        <authorList>
            <person name="Bandyopadhyay A."/>
            <person name="Elvitigala T."/>
            <person name="Welsh E."/>
            <person name="Stockel J."/>
            <person name="Liberton M."/>
            <person name="Min H."/>
            <person name="Sherman L.A."/>
            <person name="Pakrasi H.B."/>
        </authorList>
    </citation>
    <scope>NUCLEOTIDE SEQUENCE [LARGE SCALE GENOMIC DNA]</scope>
    <source>
        <strain evidence="2">PCC 7822</strain>
    </source>
</reference>
<dbReference type="KEGG" id="cyj:Cyan7822_0998"/>
<dbReference type="eggNOG" id="ENOG5033C9S">
    <property type="taxonomic scope" value="Bacteria"/>
</dbReference>
<protein>
    <submittedName>
        <fullName evidence="1">Uncharacterized protein</fullName>
    </submittedName>
</protein>
<dbReference type="EMBL" id="CP002198">
    <property type="protein sequence ID" value="ADN13008.1"/>
    <property type="molecule type" value="Genomic_DNA"/>
</dbReference>
<sequence>MNLSLYDLKILTLVALLETQPQLFTPEDQTSLSALIDQVPNETEEISNQIVTWYQERPKIEEAMLNFPGDENVILGPGGQEVPLNPEEYKETIKNAIRRSSNDGTKPQNQPPKS</sequence>
<name>E0UE04_GLOV7</name>
<dbReference type="STRING" id="497965.Cyan7822_0998"/>
<dbReference type="RefSeq" id="WP_013321116.1">
    <property type="nucleotide sequence ID" value="NC_014501.1"/>
</dbReference>
<dbReference type="AlphaFoldDB" id="E0UE04"/>